<dbReference type="SUPFAM" id="SSF53092">
    <property type="entry name" value="Creatinase/prolidase N-terminal domain"/>
    <property type="match status" value="1"/>
</dbReference>
<dbReference type="InterPro" id="IPR050659">
    <property type="entry name" value="Peptidase_M24B"/>
</dbReference>
<dbReference type="Pfam" id="PF01321">
    <property type="entry name" value="Creatinase_N"/>
    <property type="match status" value="1"/>
</dbReference>
<proteinExistence type="predicted"/>
<dbReference type="CDD" id="cd01066">
    <property type="entry name" value="APP_MetAP"/>
    <property type="match status" value="1"/>
</dbReference>
<evidence type="ECO:0000259" key="2">
    <source>
        <dbReference type="Pfam" id="PF00557"/>
    </source>
</evidence>
<evidence type="ECO:0000313" key="4">
    <source>
        <dbReference type="EMBL" id="CAH2405091.1"/>
    </source>
</evidence>
<dbReference type="InterPro" id="IPR036005">
    <property type="entry name" value="Creatinase/aminopeptidase-like"/>
</dbReference>
<protein>
    <submittedName>
        <fullName evidence="4">Uncharacterized hydrolase/peptidase y4tM</fullName>
        <ecNumber evidence="4">3.-.-.-</ecNumber>
    </submittedName>
</protein>
<dbReference type="PANTHER" id="PTHR46112">
    <property type="entry name" value="AMINOPEPTIDASE"/>
    <property type="match status" value="1"/>
</dbReference>
<evidence type="ECO:0000313" key="5">
    <source>
        <dbReference type="Proteomes" id="UP001153050"/>
    </source>
</evidence>
<dbReference type="Proteomes" id="UP001153050">
    <property type="component" value="Unassembled WGS sequence"/>
</dbReference>
<gene>
    <name evidence="4" type="ORF">MES5069_450053</name>
</gene>
<feature type="domain" description="Creatinase N-terminal" evidence="3">
    <location>
        <begin position="43"/>
        <end position="185"/>
    </location>
</feature>
<dbReference type="GO" id="GO:0016787">
    <property type="term" value="F:hydrolase activity"/>
    <property type="evidence" value="ECO:0007669"/>
    <property type="project" value="UniProtKB-KW"/>
</dbReference>
<dbReference type="PANTHER" id="PTHR46112:SF2">
    <property type="entry name" value="XAA-PRO AMINOPEPTIDASE P-RELATED"/>
    <property type="match status" value="1"/>
</dbReference>
<accession>A0ABN8K6J0</accession>
<comment type="caution">
    <text evidence="4">The sequence shown here is derived from an EMBL/GenBank/DDBJ whole genome shotgun (WGS) entry which is preliminary data.</text>
</comment>
<dbReference type="InterPro" id="IPR029149">
    <property type="entry name" value="Creatin/AminoP/Spt16_N"/>
</dbReference>
<dbReference type="Pfam" id="PF00557">
    <property type="entry name" value="Peptidase_M24"/>
    <property type="match status" value="1"/>
</dbReference>
<reference evidence="4 5" key="1">
    <citation type="submission" date="2022-03" db="EMBL/GenBank/DDBJ databases">
        <authorList>
            <person name="Brunel B."/>
        </authorList>
    </citation>
    <scope>NUCLEOTIDE SEQUENCE [LARGE SCALE GENOMIC DNA]</scope>
    <source>
        <strain evidence="4">STM5069sample</strain>
    </source>
</reference>
<dbReference type="InterPro" id="IPR000994">
    <property type="entry name" value="Pept_M24"/>
</dbReference>
<evidence type="ECO:0000259" key="3">
    <source>
        <dbReference type="Pfam" id="PF01321"/>
    </source>
</evidence>
<keyword evidence="4" id="KW-0378">Hydrolase</keyword>
<evidence type="ECO:0000256" key="1">
    <source>
        <dbReference type="SAM" id="MobiDB-lite"/>
    </source>
</evidence>
<dbReference type="EC" id="3.-.-.-" evidence="4"/>
<dbReference type="Gene3D" id="3.90.230.10">
    <property type="entry name" value="Creatinase/methionine aminopeptidase superfamily"/>
    <property type="match status" value="1"/>
</dbReference>
<name>A0ABN8K6J0_9HYPH</name>
<dbReference type="SUPFAM" id="SSF55920">
    <property type="entry name" value="Creatinase/aminopeptidase"/>
    <property type="match status" value="1"/>
</dbReference>
<feature type="region of interest" description="Disordered" evidence="1">
    <location>
        <begin position="1"/>
        <end position="29"/>
    </location>
</feature>
<organism evidence="4 5">
    <name type="scientific">Mesorhizobium escarrei</name>
    <dbReference type="NCBI Taxonomy" id="666018"/>
    <lineage>
        <taxon>Bacteria</taxon>
        <taxon>Pseudomonadati</taxon>
        <taxon>Pseudomonadota</taxon>
        <taxon>Alphaproteobacteria</taxon>
        <taxon>Hyphomicrobiales</taxon>
        <taxon>Phyllobacteriaceae</taxon>
        <taxon>Mesorhizobium</taxon>
    </lineage>
</organism>
<feature type="domain" description="Peptidase M24" evidence="2">
    <location>
        <begin position="195"/>
        <end position="409"/>
    </location>
</feature>
<dbReference type="InterPro" id="IPR000587">
    <property type="entry name" value="Creatinase_N"/>
</dbReference>
<dbReference type="EMBL" id="CAKXZT010000141">
    <property type="protein sequence ID" value="CAH2405091.1"/>
    <property type="molecule type" value="Genomic_DNA"/>
</dbReference>
<keyword evidence="5" id="KW-1185">Reference proteome</keyword>
<dbReference type="Gene3D" id="3.40.350.10">
    <property type="entry name" value="Creatinase/prolidase N-terminal domain"/>
    <property type="match status" value="1"/>
</dbReference>
<sequence>MVRPGSPLRHPLRAKSPANSTYQHVHKESQMPTAFPKEEYQERLRNVREQMAGQGLDLLVSTDPAHLNYLSGFDSWSYQNTQALLVPKEDLEPVWVGRGVDKGGAYHTTWLSRDNIVAYADAFSDAHSLHAMEAVAEEIKRRGWNSGRIGYEGDTYYFTPRAFFALRDHVPEAEWIDVGLLVNELKTIKSPREIEFMRKAGRITDHVMQVAIEYLRPGIRESELAGRILQAQAEGIESFHGALPSAPPLILSGAHVSYPHTPFTDDVITTGSYTALELAGCYMRYNAALCRTVSLGEPSDSLLRVGDIVKEGLEAAMSAMKPGVTCHDVWAAWQAVLEREGYQKHSRIGYSLGLNYHPTWRDHTASLRKGEMVQLQEGMCFHIICGMWAGDGTKEGDANYELSETVVVKKSGIELLTNVERKLFIKD</sequence>